<dbReference type="RefSeq" id="WP_138326515.1">
    <property type="nucleotide sequence ID" value="NZ_VCDI01000004.1"/>
</dbReference>
<organism evidence="3 4">
    <name type="scientific">Lichenicoccus roseus</name>
    <dbReference type="NCBI Taxonomy" id="2683649"/>
    <lineage>
        <taxon>Bacteria</taxon>
        <taxon>Pseudomonadati</taxon>
        <taxon>Pseudomonadota</taxon>
        <taxon>Alphaproteobacteria</taxon>
        <taxon>Acetobacterales</taxon>
        <taxon>Acetobacteraceae</taxon>
        <taxon>Lichenicoccus</taxon>
    </lineage>
</organism>
<evidence type="ECO:0000313" key="4">
    <source>
        <dbReference type="Proteomes" id="UP000305654"/>
    </source>
</evidence>
<dbReference type="PANTHER" id="PTHR43312:SF1">
    <property type="entry name" value="NADP-DEPENDENT OXIDOREDUCTASE DOMAIN-CONTAINING PROTEIN"/>
    <property type="match status" value="1"/>
</dbReference>
<evidence type="ECO:0000313" key="3">
    <source>
        <dbReference type="EMBL" id="TLU72109.1"/>
    </source>
</evidence>
<keyword evidence="1" id="KW-0732">Signal</keyword>
<dbReference type="OrthoDB" id="9773828at2"/>
<keyword evidence="4" id="KW-1185">Reference proteome</keyword>
<feature type="chain" id="PRO_5024373970" evidence="1">
    <location>
        <begin position="24"/>
        <end position="368"/>
    </location>
</feature>
<feature type="domain" description="NADP-dependent oxidoreductase" evidence="2">
    <location>
        <begin position="65"/>
        <end position="260"/>
    </location>
</feature>
<dbReference type="Gene3D" id="3.20.20.100">
    <property type="entry name" value="NADP-dependent oxidoreductase domain"/>
    <property type="match status" value="1"/>
</dbReference>
<dbReference type="Pfam" id="PF00248">
    <property type="entry name" value="Aldo_ket_red"/>
    <property type="match status" value="1"/>
</dbReference>
<reference evidence="3 4" key="1">
    <citation type="submission" date="2019-05" db="EMBL/GenBank/DDBJ databases">
        <authorList>
            <person name="Pankratov T."/>
            <person name="Grouzdev D."/>
        </authorList>
    </citation>
    <scope>NUCLEOTIDE SEQUENCE [LARGE SCALE GENOMIC DNA]</scope>
    <source>
        <strain evidence="3 4">KEBCLARHB70R</strain>
    </source>
</reference>
<dbReference type="EMBL" id="VCDI01000004">
    <property type="protein sequence ID" value="TLU72109.1"/>
    <property type="molecule type" value="Genomic_DNA"/>
</dbReference>
<dbReference type="SUPFAM" id="SSF51430">
    <property type="entry name" value="NAD(P)-linked oxidoreductase"/>
    <property type="match status" value="1"/>
</dbReference>
<dbReference type="PANTHER" id="PTHR43312">
    <property type="entry name" value="D-THREO-ALDOSE 1-DEHYDROGENASE"/>
    <property type="match status" value="1"/>
</dbReference>
<evidence type="ECO:0000256" key="1">
    <source>
        <dbReference type="SAM" id="SignalP"/>
    </source>
</evidence>
<dbReference type="Proteomes" id="UP000305654">
    <property type="component" value="Unassembled WGS sequence"/>
</dbReference>
<sequence length="368" mass="39979">MDRRTLFQTVVAGGVLKASAAVAATTGLGTGSNPLPPLPRVTDPGELRGEMLYRKLGNTGATVSAIGFGGSHFAKPGIEEAESIRLCHAAIDRGMNFMDNAWDYNKGESERRMGAALGQGGYRDRVFLMTKVDGRNAGIANQQLEQSLRRLRTDHLDLWMFHEVLRFDDPDRIFAPGGAIEAAVAAKRAGKIRHIGFTGHKDPHIHIAMMEAARRNGFQFDVVLMPSNVMDAHFRSFARLAMPVALRDNIAVITMKPFGGSNGVILKSGAAIQPIDCLHYALNRPTSVVITGIDNQRALDQAFRAASSFRPMDVVQEQRILQETETQAAEGRYELFKTTDHFDGTAHNPDWLGGDTATTAALAPKTGG</sequence>
<comment type="caution">
    <text evidence="3">The sequence shown here is derived from an EMBL/GenBank/DDBJ whole genome shotgun (WGS) entry which is preliminary data.</text>
</comment>
<dbReference type="InterPro" id="IPR036812">
    <property type="entry name" value="NAD(P)_OxRdtase_dom_sf"/>
</dbReference>
<dbReference type="CDD" id="cd19100">
    <property type="entry name" value="AKR_unchar"/>
    <property type="match status" value="1"/>
</dbReference>
<dbReference type="InterPro" id="IPR023210">
    <property type="entry name" value="NADP_OxRdtase_dom"/>
</dbReference>
<protein>
    <submittedName>
        <fullName evidence="3">Aldo/keto reductase</fullName>
    </submittedName>
</protein>
<dbReference type="InterPro" id="IPR053135">
    <property type="entry name" value="AKR2_Oxidoreductase"/>
</dbReference>
<name>A0A5R9J563_9PROT</name>
<proteinExistence type="predicted"/>
<gene>
    <name evidence="3" type="ORF">FE263_13380</name>
</gene>
<evidence type="ECO:0000259" key="2">
    <source>
        <dbReference type="Pfam" id="PF00248"/>
    </source>
</evidence>
<feature type="signal peptide" evidence="1">
    <location>
        <begin position="1"/>
        <end position="23"/>
    </location>
</feature>
<accession>A0A5R9J563</accession>
<dbReference type="AlphaFoldDB" id="A0A5R9J563"/>